<feature type="transmembrane region" description="Helical" evidence="7">
    <location>
        <begin position="147"/>
        <end position="168"/>
    </location>
</feature>
<keyword evidence="5 7" id="KW-1133">Transmembrane helix</keyword>
<evidence type="ECO:0000259" key="8">
    <source>
        <dbReference type="Pfam" id="PF00892"/>
    </source>
</evidence>
<sequence length="298" mass="32232">MKLTKTQANFALTLTAIIWGAGYIFSKQATNAGMPAGLINGIRGTIYAVLVFIFFHKTVLRMTKRELRIGLIAGVINLAAYQVQTVGLMYTTPGNNAFLTAIYVVMIPFIMWLVFHDAPAPKSYLAIAICVLGMLILTGVFQHGLTLHYGDLLVIGSAFLYAVQIVYFGSVAATINPWIVAFMLGAVQGIGGMLWSGVFEHGSYAGINWTAALVPVITLGILSSFGAQSLQLIGQKFTDPTPAGLIMMTESVFGSVFSVMFGFEPFTMDLLFGGLLILIAIIIMQVDFRKVFTKSATK</sequence>
<name>A0A0R1ZM71_9LACO</name>
<feature type="transmembrane region" description="Helical" evidence="7">
    <location>
        <begin position="207"/>
        <end position="230"/>
    </location>
</feature>
<organism evidence="9 10">
    <name type="scientific">Lacticaseibacillus sharpeae JCM 1186 = DSM 20505</name>
    <dbReference type="NCBI Taxonomy" id="1291052"/>
    <lineage>
        <taxon>Bacteria</taxon>
        <taxon>Bacillati</taxon>
        <taxon>Bacillota</taxon>
        <taxon>Bacilli</taxon>
        <taxon>Lactobacillales</taxon>
        <taxon>Lactobacillaceae</taxon>
        <taxon>Lacticaseibacillus</taxon>
    </lineage>
</organism>
<dbReference type="EMBL" id="AYYO01000009">
    <property type="protein sequence ID" value="KRM56119.1"/>
    <property type="molecule type" value="Genomic_DNA"/>
</dbReference>
<comment type="similarity">
    <text evidence="2">Belongs to the EamA transporter family.</text>
</comment>
<evidence type="ECO:0000256" key="7">
    <source>
        <dbReference type="SAM" id="Phobius"/>
    </source>
</evidence>
<evidence type="ECO:0000256" key="6">
    <source>
        <dbReference type="ARBA" id="ARBA00023136"/>
    </source>
</evidence>
<dbReference type="SUPFAM" id="SSF103481">
    <property type="entry name" value="Multidrug resistance efflux transporter EmrE"/>
    <property type="match status" value="1"/>
</dbReference>
<feature type="transmembrane region" description="Helical" evidence="7">
    <location>
        <begin position="175"/>
        <end position="195"/>
    </location>
</feature>
<dbReference type="Pfam" id="PF00892">
    <property type="entry name" value="EamA"/>
    <property type="match status" value="2"/>
</dbReference>
<accession>A0A0R1ZM71</accession>
<dbReference type="InterPro" id="IPR051258">
    <property type="entry name" value="Diverse_Substrate_Transporter"/>
</dbReference>
<evidence type="ECO:0000256" key="1">
    <source>
        <dbReference type="ARBA" id="ARBA00004651"/>
    </source>
</evidence>
<comment type="subcellular location">
    <subcellularLocation>
        <location evidence="1">Cell membrane</location>
        <topology evidence="1">Multi-pass membrane protein</topology>
    </subcellularLocation>
</comment>
<feature type="transmembrane region" description="Helical" evidence="7">
    <location>
        <begin position="269"/>
        <end position="288"/>
    </location>
</feature>
<feature type="transmembrane region" description="Helical" evidence="7">
    <location>
        <begin position="36"/>
        <end position="55"/>
    </location>
</feature>
<dbReference type="AlphaFoldDB" id="A0A0R1ZM71"/>
<comment type="caution">
    <text evidence="9">The sequence shown here is derived from an EMBL/GenBank/DDBJ whole genome shotgun (WGS) entry which is preliminary data.</text>
</comment>
<dbReference type="PATRIC" id="fig|1291052.5.peg.661"/>
<keyword evidence="6 7" id="KW-0472">Membrane</keyword>
<protein>
    <submittedName>
        <fullName evidence="9">Transport protein</fullName>
    </submittedName>
</protein>
<evidence type="ECO:0000256" key="5">
    <source>
        <dbReference type="ARBA" id="ARBA00022989"/>
    </source>
</evidence>
<proteinExistence type="inferred from homology"/>
<gene>
    <name evidence="9" type="ORF">FC18_GL000648</name>
</gene>
<feature type="domain" description="EamA" evidence="8">
    <location>
        <begin position="149"/>
        <end position="284"/>
    </location>
</feature>
<dbReference type="PANTHER" id="PTHR42920">
    <property type="entry name" value="OS03G0707200 PROTEIN-RELATED"/>
    <property type="match status" value="1"/>
</dbReference>
<evidence type="ECO:0000256" key="3">
    <source>
        <dbReference type="ARBA" id="ARBA00022475"/>
    </source>
</evidence>
<dbReference type="STRING" id="1291052.FC18_GL000648"/>
<dbReference type="InterPro" id="IPR037185">
    <property type="entry name" value="EmrE-like"/>
</dbReference>
<keyword evidence="3" id="KW-1003">Cell membrane</keyword>
<dbReference type="PANTHER" id="PTHR42920:SF5">
    <property type="entry name" value="EAMA DOMAIN-CONTAINING PROTEIN"/>
    <property type="match status" value="1"/>
</dbReference>
<dbReference type="Proteomes" id="UP000051679">
    <property type="component" value="Unassembled WGS sequence"/>
</dbReference>
<feature type="transmembrane region" description="Helical" evidence="7">
    <location>
        <begin position="242"/>
        <end position="263"/>
    </location>
</feature>
<feature type="transmembrane region" description="Helical" evidence="7">
    <location>
        <begin position="124"/>
        <end position="141"/>
    </location>
</feature>
<reference evidence="9 10" key="1">
    <citation type="journal article" date="2015" name="Genome Announc.">
        <title>Expanding the biotechnology potential of lactobacilli through comparative genomics of 213 strains and associated genera.</title>
        <authorList>
            <person name="Sun Z."/>
            <person name="Harris H.M."/>
            <person name="McCann A."/>
            <person name="Guo C."/>
            <person name="Argimon S."/>
            <person name="Zhang W."/>
            <person name="Yang X."/>
            <person name="Jeffery I.B."/>
            <person name="Cooney J.C."/>
            <person name="Kagawa T.F."/>
            <person name="Liu W."/>
            <person name="Song Y."/>
            <person name="Salvetti E."/>
            <person name="Wrobel A."/>
            <person name="Rasinkangas P."/>
            <person name="Parkhill J."/>
            <person name="Rea M.C."/>
            <person name="O'Sullivan O."/>
            <person name="Ritari J."/>
            <person name="Douillard F.P."/>
            <person name="Paul Ross R."/>
            <person name="Yang R."/>
            <person name="Briner A.E."/>
            <person name="Felis G.E."/>
            <person name="de Vos W.M."/>
            <person name="Barrangou R."/>
            <person name="Klaenhammer T.R."/>
            <person name="Caufield P.W."/>
            <person name="Cui Y."/>
            <person name="Zhang H."/>
            <person name="O'Toole P.W."/>
        </authorList>
    </citation>
    <scope>NUCLEOTIDE SEQUENCE [LARGE SCALE GENOMIC DNA]</scope>
    <source>
        <strain evidence="9 10">DSM 20505</strain>
    </source>
</reference>
<feature type="domain" description="EamA" evidence="8">
    <location>
        <begin position="10"/>
        <end position="138"/>
    </location>
</feature>
<feature type="transmembrane region" description="Helical" evidence="7">
    <location>
        <begin position="96"/>
        <end position="115"/>
    </location>
</feature>
<feature type="transmembrane region" description="Helical" evidence="7">
    <location>
        <begin position="67"/>
        <end position="90"/>
    </location>
</feature>
<dbReference type="InterPro" id="IPR000620">
    <property type="entry name" value="EamA_dom"/>
</dbReference>
<dbReference type="GO" id="GO:0005886">
    <property type="term" value="C:plasma membrane"/>
    <property type="evidence" value="ECO:0007669"/>
    <property type="project" value="UniProtKB-SubCell"/>
</dbReference>
<dbReference type="OrthoDB" id="9804865at2"/>
<keyword evidence="4 7" id="KW-0812">Transmembrane</keyword>
<evidence type="ECO:0000313" key="10">
    <source>
        <dbReference type="Proteomes" id="UP000051679"/>
    </source>
</evidence>
<dbReference type="RefSeq" id="WP_056975381.1">
    <property type="nucleotide sequence ID" value="NZ_AYYO01000009.1"/>
</dbReference>
<evidence type="ECO:0000256" key="4">
    <source>
        <dbReference type="ARBA" id="ARBA00022692"/>
    </source>
</evidence>
<evidence type="ECO:0000256" key="2">
    <source>
        <dbReference type="ARBA" id="ARBA00007362"/>
    </source>
</evidence>
<keyword evidence="10" id="KW-1185">Reference proteome</keyword>
<evidence type="ECO:0000313" key="9">
    <source>
        <dbReference type="EMBL" id="KRM56119.1"/>
    </source>
</evidence>